<keyword evidence="1" id="KW-1185">Reference proteome</keyword>
<dbReference type="KEGG" id="cvn:111110329"/>
<evidence type="ECO:0000313" key="1">
    <source>
        <dbReference type="Proteomes" id="UP000694844"/>
    </source>
</evidence>
<evidence type="ECO:0000313" key="2">
    <source>
        <dbReference type="RefSeq" id="XP_022302488.1"/>
    </source>
</evidence>
<accession>A0A8B8BGV2</accession>
<reference evidence="2" key="1">
    <citation type="submission" date="2025-08" db="UniProtKB">
        <authorList>
            <consortium name="RefSeq"/>
        </authorList>
    </citation>
    <scope>IDENTIFICATION</scope>
    <source>
        <tissue evidence="2">Whole sample</tissue>
    </source>
</reference>
<dbReference type="AlphaFoldDB" id="A0A8B8BGV2"/>
<dbReference type="RefSeq" id="XP_022302488.1">
    <property type="nucleotide sequence ID" value="XM_022446780.1"/>
</dbReference>
<dbReference type="Proteomes" id="UP000694844">
    <property type="component" value="Chromosome 8"/>
</dbReference>
<name>A0A8B8BGV2_CRAVI</name>
<organism evidence="1 2">
    <name type="scientific">Crassostrea virginica</name>
    <name type="common">Eastern oyster</name>
    <dbReference type="NCBI Taxonomy" id="6565"/>
    <lineage>
        <taxon>Eukaryota</taxon>
        <taxon>Metazoa</taxon>
        <taxon>Spiralia</taxon>
        <taxon>Lophotrochozoa</taxon>
        <taxon>Mollusca</taxon>
        <taxon>Bivalvia</taxon>
        <taxon>Autobranchia</taxon>
        <taxon>Pteriomorphia</taxon>
        <taxon>Ostreida</taxon>
        <taxon>Ostreoidea</taxon>
        <taxon>Ostreidae</taxon>
        <taxon>Crassostrea</taxon>
    </lineage>
</organism>
<protein>
    <submittedName>
        <fullName evidence="2">Kielin/chordin-like protein</fullName>
    </submittedName>
</protein>
<gene>
    <name evidence="2" type="primary">LOC111110329</name>
</gene>
<dbReference type="GeneID" id="111110329"/>
<dbReference type="OrthoDB" id="6143289at2759"/>
<sequence length="102" mass="10716">MPRQCCGICPEDCPQGTCKNGSNTLCYPIPCPELTCGDPVVTPGDCCPHCPTDDTREARAECPHPCVAGGQTYCHPVPCPFPPCDNPVTTPGDCCPHCPDVA</sequence>
<dbReference type="Pfam" id="PF23334">
    <property type="entry name" value="VWC2L_2nd"/>
    <property type="match status" value="1"/>
</dbReference>
<proteinExistence type="predicted"/>